<protein>
    <submittedName>
        <fullName evidence="1">Uncharacterized protein</fullName>
    </submittedName>
</protein>
<organism evidence="1">
    <name type="scientific">Klebsiella pneumoniae</name>
    <dbReference type="NCBI Taxonomy" id="573"/>
    <lineage>
        <taxon>Bacteria</taxon>
        <taxon>Pseudomonadati</taxon>
        <taxon>Pseudomonadota</taxon>
        <taxon>Gammaproteobacteria</taxon>
        <taxon>Enterobacterales</taxon>
        <taxon>Enterobacteriaceae</taxon>
        <taxon>Klebsiella/Raoultella group</taxon>
        <taxon>Klebsiella</taxon>
        <taxon>Klebsiella pneumoniae complex</taxon>
    </lineage>
</organism>
<dbReference type="AlphaFoldDB" id="A0A8B0SUV4"/>
<proteinExistence type="predicted"/>
<geneLocation type="plasmid" evidence="1">
    <name>p17-15-vir-like</name>
</geneLocation>
<dbReference type="EMBL" id="MN956836">
    <property type="protein sequence ID" value="QTX13818.1"/>
    <property type="molecule type" value="Genomic_DNA"/>
</dbReference>
<sequence>MLTPGETNLEQGLSTKSNFPSSVIYPGKSDLLERTSVQALSRNQNRTTHRTLSGIKVTFSKLRCDQKSKNRRVAFTIIDP</sequence>
<accession>A0A8B0SUV4</accession>
<name>A0A8B0SUV4_KLEPN</name>
<reference evidence="1" key="1">
    <citation type="submission" date="2020-01" db="EMBL/GenBank/DDBJ databases">
        <authorList>
            <person name="Qin S."/>
        </authorList>
    </citation>
    <scope>NUCLEOTIDE SEQUENCE</scope>
    <source>
        <strain evidence="1">CVir17-16-YZ6g</strain>
        <plasmid evidence="1">p17-15-vir-like</plasmid>
    </source>
</reference>
<keyword evidence="1" id="KW-0614">Plasmid</keyword>
<evidence type="ECO:0000313" key="1">
    <source>
        <dbReference type="EMBL" id="QTX13818.1"/>
    </source>
</evidence>